<dbReference type="InterPro" id="IPR001487">
    <property type="entry name" value="Bromodomain"/>
</dbReference>
<dbReference type="eggNOG" id="ENOG502QRPS">
    <property type="taxonomic scope" value="Eukaryota"/>
</dbReference>
<sequence>MAVAVDKMTVQDKLLLAQAVYKTGASNWTVVMPARLTVRPAPDGSKPQAKVHLQLAQTFYVARMQELKDKIMGYEARFTELMSDINGIKAGEIDDKIQAEIRAALNRKYGKKLVDSWVPDPAEVKKVAEAGPESAKTPEPATEPAIQKDSEDEKPGESADADKAGAEESAEKGEAEAAEAAPVETEPTPTEVTPNEPEAMDVDEAPEAPTKEPTAEPEGDAQEASAGQFAEGTAEASTVERSQEPEKEPTAEPTSAEDEGRVQSAESPKEPSAEAEPGADRDKEDGEGDQKDGEDNKEEEEEEEEEKPTTRSSRRKPRKSTPSADKKDGDDKKNDIDIEEQAATPNSEHGSEALSDVELSPLPADESATADAPPSSPTPASKRGRKRKGETVPKIGRPPKRGRKGSSAVDGDDAEAEENGDADAEEPEKEVKEEVQEEAEEETPRGRRGRRRRGESPAKEASPPAKRGASVSSTASGTPQTEGRSSRRTRQPRGSMRDDVVSKSVRAASEAISVKEEEEEKKDDHSEEEAEGEKRSTRSRRKAEAAASAASTPVEKRTSKRTRTPRPAARESAGGEADDEDDSGPSASVSTPASSVAPPSTKSQKTMQKLLLQLLDSIQQHKYGPVFANPVRKAADYYEIIKRPMDLKTLRARIKDGSVGNIEEFERDVRLMFANATIYNGRGSQVSDMAKEMMAASEVHIAHFKSMQHHLGR</sequence>
<feature type="domain" description="Bromo" evidence="4">
    <location>
        <begin position="632"/>
        <end position="687"/>
    </location>
</feature>
<name>K1VIQ9_TRIAC</name>
<dbReference type="PANTHER" id="PTHR15398:SF4">
    <property type="entry name" value="BROMODOMAIN-CONTAINING PROTEIN 8 ISOFORM X1"/>
    <property type="match status" value="1"/>
</dbReference>
<reference evidence="5 6" key="1">
    <citation type="journal article" date="2012" name="Eukaryot. Cell">
        <title>Genome sequence of the Trichosporon asahii environmental strain CBS 8904.</title>
        <authorList>
            <person name="Yang R.Y."/>
            <person name="Li H.T."/>
            <person name="Zhu H."/>
            <person name="Zhou G.P."/>
            <person name="Wang M."/>
            <person name="Wang L."/>
        </authorList>
    </citation>
    <scope>NUCLEOTIDE SEQUENCE [LARGE SCALE GENOMIC DNA]</scope>
    <source>
        <strain evidence="5 6">CBS 8904</strain>
    </source>
</reference>
<feature type="compositionally biased region" description="Basic and acidic residues" evidence="3">
    <location>
        <begin position="146"/>
        <end position="175"/>
    </location>
</feature>
<keyword evidence="1 2" id="KW-0103">Bromodomain</keyword>
<gene>
    <name evidence="5" type="ORF">A1Q2_06765</name>
</gene>
<dbReference type="PRINTS" id="PR00503">
    <property type="entry name" value="BROMODOMAIN"/>
</dbReference>
<feature type="compositionally biased region" description="Low complexity" evidence="3">
    <location>
        <begin position="363"/>
        <end position="381"/>
    </location>
</feature>
<dbReference type="AlphaFoldDB" id="K1VIQ9"/>
<feature type="compositionally biased region" description="Acidic residues" evidence="3">
    <location>
        <begin position="410"/>
        <end position="428"/>
    </location>
</feature>
<comment type="caution">
    <text evidence="5">The sequence shown here is derived from an EMBL/GenBank/DDBJ whole genome shotgun (WGS) entry which is preliminary data.</text>
</comment>
<dbReference type="Gene3D" id="1.20.920.10">
    <property type="entry name" value="Bromodomain-like"/>
    <property type="match status" value="1"/>
</dbReference>
<dbReference type="HOGENOM" id="CLU_022084_0_0_1"/>
<feature type="compositionally biased region" description="Acidic residues" evidence="3">
    <location>
        <begin position="295"/>
        <end position="306"/>
    </location>
</feature>
<dbReference type="PANTHER" id="PTHR15398">
    <property type="entry name" value="BROMODOMAIN-CONTAINING PROTEIN 8"/>
    <property type="match status" value="1"/>
</dbReference>
<feature type="compositionally biased region" description="Basic and acidic residues" evidence="3">
    <location>
        <begin position="241"/>
        <end position="250"/>
    </location>
</feature>
<proteinExistence type="predicted"/>
<keyword evidence="6" id="KW-1185">Reference proteome</keyword>
<dbReference type="InParanoid" id="K1VIQ9"/>
<evidence type="ECO:0000259" key="4">
    <source>
        <dbReference type="PROSITE" id="PS50014"/>
    </source>
</evidence>
<feature type="compositionally biased region" description="Low complexity" evidence="3">
    <location>
        <begin position="584"/>
        <end position="605"/>
    </location>
</feature>
<protein>
    <recommendedName>
        <fullName evidence="4">Bromo domain-containing protein</fullName>
    </recommendedName>
</protein>
<evidence type="ECO:0000256" key="3">
    <source>
        <dbReference type="SAM" id="MobiDB-lite"/>
    </source>
</evidence>
<evidence type="ECO:0000313" key="6">
    <source>
        <dbReference type="Proteomes" id="UP000006757"/>
    </source>
</evidence>
<feature type="compositionally biased region" description="Low complexity" evidence="3">
    <location>
        <begin position="178"/>
        <end position="197"/>
    </location>
</feature>
<dbReference type="EMBL" id="AMBO01000378">
    <property type="protein sequence ID" value="EKC99011.1"/>
    <property type="molecule type" value="Genomic_DNA"/>
</dbReference>
<dbReference type="STRING" id="1220162.K1VIQ9"/>
<dbReference type="SUPFAM" id="SSF47370">
    <property type="entry name" value="Bromodomain"/>
    <property type="match status" value="1"/>
</dbReference>
<feature type="region of interest" description="Disordered" evidence="3">
    <location>
        <begin position="128"/>
        <end position="605"/>
    </location>
</feature>
<dbReference type="OrthoDB" id="1742084at2759"/>
<dbReference type="CDD" id="cd04369">
    <property type="entry name" value="Bromodomain"/>
    <property type="match status" value="1"/>
</dbReference>
<dbReference type="InterPro" id="IPR036427">
    <property type="entry name" value="Bromodomain-like_sf"/>
</dbReference>
<evidence type="ECO:0000313" key="5">
    <source>
        <dbReference type="EMBL" id="EKC99011.1"/>
    </source>
</evidence>
<dbReference type="Proteomes" id="UP000006757">
    <property type="component" value="Unassembled WGS sequence"/>
</dbReference>
<feature type="compositionally biased region" description="Acidic residues" evidence="3">
    <location>
        <begin position="516"/>
        <end position="531"/>
    </location>
</feature>
<dbReference type="Pfam" id="PF00439">
    <property type="entry name" value="Bromodomain"/>
    <property type="match status" value="1"/>
</dbReference>
<dbReference type="PROSITE" id="PS50014">
    <property type="entry name" value="BROMODOMAIN_2"/>
    <property type="match status" value="1"/>
</dbReference>
<feature type="compositionally biased region" description="Low complexity" evidence="3">
    <location>
        <begin position="565"/>
        <end position="575"/>
    </location>
</feature>
<evidence type="ECO:0000256" key="2">
    <source>
        <dbReference type="PROSITE-ProRule" id="PRU00035"/>
    </source>
</evidence>
<feature type="compositionally biased region" description="Basic and acidic residues" evidence="3">
    <location>
        <begin position="267"/>
        <end position="294"/>
    </location>
</feature>
<evidence type="ECO:0000256" key="1">
    <source>
        <dbReference type="ARBA" id="ARBA00023117"/>
    </source>
</evidence>
<accession>K1VIQ9</accession>
<feature type="compositionally biased region" description="Polar residues" evidence="3">
    <location>
        <begin position="470"/>
        <end position="483"/>
    </location>
</feature>
<dbReference type="GO" id="GO:0035267">
    <property type="term" value="C:NuA4 histone acetyltransferase complex"/>
    <property type="evidence" value="ECO:0007669"/>
    <property type="project" value="TreeGrafter"/>
</dbReference>
<dbReference type="OMA" id="ADECEAR"/>
<dbReference type="GO" id="GO:0006325">
    <property type="term" value="P:chromatin organization"/>
    <property type="evidence" value="ECO:0007669"/>
    <property type="project" value="UniProtKB-ARBA"/>
</dbReference>
<feature type="compositionally biased region" description="Basic and acidic residues" evidence="3">
    <location>
        <begin position="324"/>
        <end position="336"/>
    </location>
</feature>
<organism evidence="5 6">
    <name type="scientific">Trichosporon asahii var. asahii (strain CBS 8904)</name>
    <name type="common">Yeast</name>
    <dbReference type="NCBI Taxonomy" id="1220162"/>
    <lineage>
        <taxon>Eukaryota</taxon>
        <taxon>Fungi</taxon>
        <taxon>Dikarya</taxon>
        <taxon>Basidiomycota</taxon>
        <taxon>Agaricomycotina</taxon>
        <taxon>Tremellomycetes</taxon>
        <taxon>Trichosporonales</taxon>
        <taxon>Trichosporonaceae</taxon>
        <taxon>Trichosporon</taxon>
    </lineage>
</organism>
<dbReference type="SMART" id="SM00297">
    <property type="entry name" value="BROMO"/>
    <property type="match status" value="1"/>
</dbReference>